<sequence>MRSRWKPHYTPILLGLTLAAFLVRPPDSLFSGVVRVALFAVFIWFFGPLVDELESRSRQKNPKVYDFLDAFVASLAFGGFAWILGGMKADAFWIGVGVLAALLGGVAYGWAKRLMER</sequence>
<feature type="transmembrane region" description="Helical" evidence="1">
    <location>
        <begin position="7"/>
        <end position="23"/>
    </location>
</feature>
<accession>A0A399EB24</accession>
<feature type="transmembrane region" description="Helical" evidence="1">
    <location>
        <begin position="67"/>
        <end position="85"/>
    </location>
</feature>
<dbReference type="EMBL" id="QWKZ01000157">
    <property type="protein sequence ID" value="RIH81505.1"/>
    <property type="molecule type" value="Genomic_DNA"/>
</dbReference>
<feature type="transmembrane region" description="Helical" evidence="1">
    <location>
        <begin position="91"/>
        <end position="111"/>
    </location>
</feature>
<keyword evidence="1" id="KW-1133">Transmembrane helix</keyword>
<protein>
    <submittedName>
        <fullName evidence="2">Uncharacterized protein</fullName>
    </submittedName>
</protein>
<gene>
    <name evidence="2" type="ORF">Mlute_02783</name>
</gene>
<name>A0A399EB24_9DEIN</name>
<keyword evidence="1" id="KW-0472">Membrane</keyword>
<proteinExistence type="predicted"/>
<evidence type="ECO:0000256" key="1">
    <source>
        <dbReference type="SAM" id="Phobius"/>
    </source>
</evidence>
<evidence type="ECO:0000313" key="3">
    <source>
        <dbReference type="Proteomes" id="UP000265800"/>
    </source>
</evidence>
<reference evidence="2 3" key="1">
    <citation type="submission" date="2018-08" db="EMBL/GenBank/DDBJ databases">
        <title>Meiothermus luteus KCTC 52599 genome sequencing project.</title>
        <authorList>
            <person name="Da Costa M.S."/>
            <person name="Albuquerque L."/>
            <person name="Raposo P."/>
            <person name="Froufe H.J.C."/>
            <person name="Barroso C.S."/>
            <person name="Egas C."/>
        </authorList>
    </citation>
    <scope>NUCLEOTIDE SEQUENCE [LARGE SCALE GENOMIC DNA]</scope>
    <source>
        <strain evidence="2 3">KCTC 52599</strain>
    </source>
</reference>
<comment type="caution">
    <text evidence="2">The sequence shown here is derived from an EMBL/GenBank/DDBJ whole genome shotgun (WGS) entry which is preliminary data.</text>
</comment>
<dbReference type="Proteomes" id="UP000265800">
    <property type="component" value="Unassembled WGS sequence"/>
</dbReference>
<feature type="transmembrane region" description="Helical" evidence="1">
    <location>
        <begin position="29"/>
        <end position="46"/>
    </location>
</feature>
<keyword evidence="3" id="KW-1185">Reference proteome</keyword>
<dbReference type="AlphaFoldDB" id="A0A399EB24"/>
<evidence type="ECO:0000313" key="2">
    <source>
        <dbReference type="EMBL" id="RIH81505.1"/>
    </source>
</evidence>
<keyword evidence="1" id="KW-0812">Transmembrane</keyword>
<organism evidence="2 3">
    <name type="scientific">Meiothermus luteus</name>
    <dbReference type="NCBI Taxonomy" id="2026184"/>
    <lineage>
        <taxon>Bacteria</taxon>
        <taxon>Thermotogati</taxon>
        <taxon>Deinococcota</taxon>
        <taxon>Deinococci</taxon>
        <taxon>Thermales</taxon>
        <taxon>Thermaceae</taxon>
        <taxon>Meiothermus</taxon>
    </lineage>
</organism>